<dbReference type="InterPro" id="IPR046342">
    <property type="entry name" value="CBS_dom_sf"/>
</dbReference>
<evidence type="ECO:0000259" key="13">
    <source>
        <dbReference type="PROSITE" id="PS51846"/>
    </source>
</evidence>
<dbReference type="Pfam" id="PF00571">
    <property type="entry name" value="CBS"/>
    <property type="match status" value="2"/>
</dbReference>
<keyword evidence="8 10" id="KW-0472">Membrane</keyword>
<evidence type="ECO:0000256" key="5">
    <source>
        <dbReference type="ARBA" id="ARBA00022737"/>
    </source>
</evidence>
<keyword evidence="3" id="KW-1003">Cell membrane</keyword>
<dbReference type="InterPro" id="IPR051676">
    <property type="entry name" value="UPF0053_domain"/>
</dbReference>
<dbReference type="PANTHER" id="PTHR43099">
    <property type="entry name" value="UPF0053 PROTEIN YRKA"/>
    <property type="match status" value="1"/>
</dbReference>
<dbReference type="EMBL" id="JABAFA010000013">
    <property type="protein sequence ID" value="NMD98885.1"/>
    <property type="molecule type" value="Genomic_DNA"/>
</dbReference>
<dbReference type="Pfam" id="PF01595">
    <property type="entry name" value="CNNM"/>
    <property type="match status" value="1"/>
</dbReference>
<evidence type="ECO:0000256" key="8">
    <source>
        <dbReference type="ARBA" id="ARBA00023136"/>
    </source>
</evidence>
<evidence type="ECO:0000313" key="14">
    <source>
        <dbReference type="EMBL" id="NMD98885.1"/>
    </source>
</evidence>
<dbReference type="InterPro" id="IPR000644">
    <property type="entry name" value="CBS_dom"/>
</dbReference>
<dbReference type="InterPro" id="IPR005170">
    <property type="entry name" value="Transptr-assoc_dom"/>
</dbReference>
<dbReference type="SMART" id="SM01091">
    <property type="entry name" value="CorC_HlyC"/>
    <property type="match status" value="1"/>
</dbReference>
<dbReference type="InterPro" id="IPR016169">
    <property type="entry name" value="FAD-bd_PCMH_sub2"/>
</dbReference>
<dbReference type="FunFam" id="3.10.580.10:FF:000002">
    <property type="entry name" value="Magnesium/cobalt efflux protein CorC"/>
    <property type="match status" value="1"/>
</dbReference>
<proteinExistence type="inferred from homology"/>
<dbReference type="InterPro" id="IPR036318">
    <property type="entry name" value="FAD-bd_PCMH-like_sf"/>
</dbReference>
<protein>
    <submittedName>
        <fullName evidence="14">HlyC/CorC family transporter</fullName>
    </submittedName>
</protein>
<dbReference type="GO" id="GO:0005886">
    <property type="term" value="C:plasma membrane"/>
    <property type="evidence" value="ECO:0007669"/>
    <property type="project" value="UniProtKB-SubCell"/>
</dbReference>
<keyword evidence="15" id="KW-1185">Reference proteome</keyword>
<dbReference type="SUPFAM" id="SSF54631">
    <property type="entry name" value="CBS-domain pair"/>
    <property type="match status" value="1"/>
</dbReference>
<evidence type="ECO:0000256" key="1">
    <source>
        <dbReference type="ARBA" id="ARBA00004651"/>
    </source>
</evidence>
<dbReference type="Gene3D" id="3.30.465.10">
    <property type="match status" value="1"/>
</dbReference>
<feature type="transmembrane region" description="Helical" evidence="11">
    <location>
        <begin position="138"/>
        <end position="160"/>
    </location>
</feature>
<keyword evidence="4 10" id="KW-0812">Transmembrane</keyword>
<evidence type="ECO:0000259" key="12">
    <source>
        <dbReference type="PROSITE" id="PS51371"/>
    </source>
</evidence>
<evidence type="ECO:0000256" key="11">
    <source>
        <dbReference type="SAM" id="Phobius"/>
    </source>
</evidence>
<comment type="subcellular location">
    <subcellularLocation>
        <location evidence="1">Cell membrane</location>
        <topology evidence="1">Multi-pass membrane protein</topology>
    </subcellularLocation>
</comment>
<evidence type="ECO:0000256" key="10">
    <source>
        <dbReference type="PROSITE-ProRule" id="PRU01193"/>
    </source>
</evidence>
<dbReference type="CDD" id="cd04590">
    <property type="entry name" value="CBS_pair_CorC_HlyC_assoc"/>
    <property type="match status" value="1"/>
</dbReference>
<feature type="transmembrane region" description="Helical" evidence="11">
    <location>
        <begin position="101"/>
        <end position="126"/>
    </location>
</feature>
<evidence type="ECO:0000256" key="2">
    <source>
        <dbReference type="ARBA" id="ARBA00006337"/>
    </source>
</evidence>
<dbReference type="Pfam" id="PF03471">
    <property type="entry name" value="CorC_HlyC"/>
    <property type="match status" value="1"/>
</dbReference>
<feature type="domain" description="CBS" evidence="12">
    <location>
        <begin position="290"/>
        <end position="347"/>
    </location>
</feature>
<dbReference type="InterPro" id="IPR002550">
    <property type="entry name" value="CNNM"/>
</dbReference>
<dbReference type="InterPro" id="IPR044751">
    <property type="entry name" value="Ion_transp-like_CBS"/>
</dbReference>
<feature type="transmembrane region" description="Helical" evidence="11">
    <location>
        <begin position="6"/>
        <end position="28"/>
    </location>
</feature>
<keyword evidence="5" id="KW-0677">Repeat</keyword>
<name>A0A848BAC1_9FIRM</name>
<organism evidence="14 15">
    <name type="scientific">Selenomonas bovis</name>
    <dbReference type="NCBI Taxonomy" id="416586"/>
    <lineage>
        <taxon>Bacteria</taxon>
        <taxon>Bacillati</taxon>
        <taxon>Bacillota</taxon>
        <taxon>Negativicutes</taxon>
        <taxon>Selenomonadales</taxon>
        <taxon>Selenomonadaceae</taxon>
        <taxon>Selenomonas</taxon>
    </lineage>
</organism>
<evidence type="ECO:0000256" key="9">
    <source>
        <dbReference type="PROSITE-ProRule" id="PRU00703"/>
    </source>
</evidence>
<evidence type="ECO:0000256" key="7">
    <source>
        <dbReference type="ARBA" id="ARBA00023122"/>
    </source>
</evidence>
<evidence type="ECO:0000313" key="15">
    <source>
        <dbReference type="Proteomes" id="UP000543804"/>
    </source>
</evidence>
<dbReference type="PROSITE" id="PS51371">
    <property type="entry name" value="CBS"/>
    <property type="match status" value="2"/>
</dbReference>
<reference evidence="14 15" key="1">
    <citation type="submission" date="2020-04" db="EMBL/GenBank/DDBJ databases">
        <authorList>
            <person name="Hitch T.C.A."/>
            <person name="Wylensek D."/>
            <person name="Clavel T."/>
        </authorList>
    </citation>
    <scope>NUCLEOTIDE SEQUENCE [LARGE SCALE GENOMIC DNA]</scope>
    <source>
        <strain evidence="14 15">PG-130-P53-12</strain>
    </source>
</reference>
<keyword evidence="7 9" id="KW-0129">CBS domain</keyword>
<dbReference type="PROSITE" id="PS51846">
    <property type="entry name" value="CNNM"/>
    <property type="match status" value="1"/>
</dbReference>
<keyword evidence="6 10" id="KW-1133">Transmembrane helix</keyword>
<feature type="domain" description="CNNM transmembrane" evidence="13">
    <location>
        <begin position="2"/>
        <end position="205"/>
    </location>
</feature>
<comment type="caution">
    <text evidence="14">The sequence shown here is derived from an EMBL/GenBank/DDBJ whole genome shotgun (WGS) entry which is preliminary data.</text>
</comment>
<dbReference type="SUPFAM" id="SSF56176">
    <property type="entry name" value="FAD-binding/transporter-associated domain-like"/>
    <property type="match status" value="1"/>
</dbReference>
<evidence type="ECO:0000256" key="4">
    <source>
        <dbReference type="ARBA" id="ARBA00022692"/>
    </source>
</evidence>
<dbReference type="AlphaFoldDB" id="A0A848BAC1"/>
<dbReference type="RefSeq" id="WP_170077419.1">
    <property type="nucleotide sequence ID" value="NZ_JABAFA010000013.1"/>
</dbReference>
<dbReference type="Proteomes" id="UP000543804">
    <property type="component" value="Unassembled WGS sequence"/>
</dbReference>
<dbReference type="GO" id="GO:0050660">
    <property type="term" value="F:flavin adenine dinucleotide binding"/>
    <property type="evidence" value="ECO:0007669"/>
    <property type="project" value="InterPro"/>
</dbReference>
<evidence type="ECO:0000256" key="6">
    <source>
        <dbReference type="ARBA" id="ARBA00022989"/>
    </source>
</evidence>
<evidence type="ECO:0000256" key="3">
    <source>
        <dbReference type="ARBA" id="ARBA00022475"/>
    </source>
</evidence>
<comment type="similarity">
    <text evidence="2">Belongs to the UPF0053 family.</text>
</comment>
<feature type="domain" description="CBS" evidence="12">
    <location>
        <begin position="224"/>
        <end position="285"/>
    </location>
</feature>
<dbReference type="Gene3D" id="3.10.580.10">
    <property type="entry name" value="CBS-domain"/>
    <property type="match status" value="1"/>
</dbReference>
<gene>
    <name evidence="14" type="ORF">HF878_05220</name>
</gene>
<sequence length="450" mass="50159">MDIVPILMQLVLVAFLIFMNGFFVAAEFSIVKIRPSRLETLIQEGNKRAVYAKKLSDHLDSSLSVTQLGITLASLGLGWVGEPAVATLILPVTQALGLADAVGHTVALALAFAIITGGHIVLGELTPKTMAIQSVEKIVLTVALPMLIFERVMYPFVWLLNHVANWVAHRLGFETDGDGEEAHTEEEIRLLMEESYKQGLIDDTEADFVDNVFDFTDLNVREIMTPRTDMVCLDLSDDLDTNLHIIFEEQLTRYPLCKADKDHIVGFLHVKDLMKALYTTPGRRVSLRRLARKALVVPDSMDVSVLLKTMQKKRAQMAIVVDEYGGTAGMVTLEDIVEEIVGDIQDEFDEERPTAEQRAPRIFSVDAKMLLEELEDILEIDIDDVEVDSVGGWLYAQLGTEPRIGQMAAYRGHIFYVEEVDGVRITRVLIHRAGDLAEEHDEIVGIDGAF</sequence>
<accession>A0A848BAC1</accession>
<dbReference type="PANTHER" id="PTHR43099:SF5">
    <property type="entry name" value="HLYC_CORC FAMILY TRANSPORTER"/>
    <property type="match status" value="1"/>
</dbReference>